<dbReference type="InterPro" id="IPR052536">
    <property type="entry name" value="ABC-4_Integral_Memb_Prot"/>
</dbReference>
<evidence type="ECO:0000256" key="2">
    <source>
        <dbReference type="ARBA" id="ARBA00022475"/>
    </source>
</evidence>
<feature type="transmembrane region" description="Helical" evidence="6">
    <location>
        <begin position="157"/>
        <end position="179"/>
    </location>
</feature>
<evidence type="ECO:0000313" key="9">
    <source>
        <dbReference type="Proteomes" id="UP000243626"/>
    </source>
</evidence>
<comment type="similarity">
    <text evidence="6">Belongs to the ABC-4 integral membrane protein family.</text>
</comment>
<gene>
    <name evidence="8" type="ORF">CJ229_003395</name>
</gene>
<feature type="transmembrane region" description="Helical" evidence="6">
    <location>
        <begin position="101"/>
        <end position="127"/>
    </location>
</feature>
<feature type="transmembrane region" description="Helical" evidence="6">
    <location>
        <begin position="618"/>
        <end position="642"/>
    </location>
</feature>
<dbReference type="GO" id="GO:0005886">
    <property type="term" value="C:plasma membrane"/>
    <property type="evidence" value="ECO:0007669"/>
    <property type="project" value="UniProtKB-SubCell"/>
</dbReference>
<evidence type="ECO:0000256" key="6">
    <source>
        <dbReference type="PIRNR" id="PIRNR018968"/>
    </source>
</evidence>
<evidence type="ECO:0000256" key="5">
    <source>
        <dbReference type="ARBA" id="ARBA00023136"/>
    </source>
</evidence>
<keyword evidence="5 6" id="KW-0472">Membrane</keyword>
<evidence type="ECO:0000256" key="1">
    <source>
        <dbReference type="ARBA" id="ARBA00004651"/>
    </source>
</evidence>
<evidence type="ECO:0000256" key="3">
    <source>
        <dbReference type="ARBA" id="ARBA00022692"/>
    </source>
</evidence>
<organism evidence="8 9">
    <name type="scientific">Nosocomiicoccus massiliensis</name>
    <dbReference type="NCBI Taxonomy" id="1232430"/>
    <lineage>
        <taxon>Bacteria</taxon>
        <taxon>Bacillati</taxon>
        <taxon>Bacillota</taxon>
        <taxon>Bacilli</taxon>
        <taxon>Bacillales</taxon>
        <taxon>Staphylococcaceae</taxon>
        <taxon>Nosocomiicoccus</taxon>
    </lineage>
</organism>
<dbReference type="RefSeq" id="WP_070622931.1">
    <property type="nucleotide sequence ID" value="NZ_CP136964.1"/>
</dbReference>
<feature type="domain" description="ABC3 transporter permease C-terminal" evidence="7">
    <location>
        <begin position="63"/>
        <end position="182"/>
    </location>
</feature>
<keyword evidence="3 6" id="KW-0812">Transmembrane</keyword>
<reference evidence="9" key="1">
    <citation type="submission" date="2017-09" db="EMBL/GenBank/DDBJ databases">
        <title>Bacterial strain isolated from the female urinary microbiota.</title>
        <authorList>
            <person name="Thomas-White K."/>
            <person name="Kumar N."/>
            <person name="Forster S."/>
            <person name="Putonti C."/>
            <person name="Lawley T."/>
            <person name="Wolfe A.J."/>
        </authorList>
    </citation>
    <scope>NUCLEOTIDE SEQUENCE [LARGE SCALE GENOMIC DNA]</scope>
    <source>
        <strain evidence="9">UMB0959</strain>
    </source>
</reference>
<dbReference type="EMBL" id="CP136964">
    <property type="protein sequence ID" value="WOS96794.1"/>
    <property type="molecule type" value="Genomic_DNA"/>
</dbReference>
<dbReference type="GO" id="GO:0055085">
    <property type="term" value="P:transmembrane transport"/>
    <property type="evidence" value="ECO:0007669"/>
    <property type="project" value="UniProtKB-UniRule"/>
</dbReference>
<dbReference type="PANTHER" id="PTHR46795">
    <property type="entry name" value="ABC TRANSPORTER PERMEASE-RELATED-RELATED"/>
    <property type="match status" value="1"/>
</dbReference>
<feature type="transmembrane region" description="Helical" evidence="6">
    <location>
        <begin position="285"/>
        <end position="306"/>
    </location>
</feature>
<dbReference type="InterPro" id="IPR027022">
    <property type="entry name" value="ABC_permease_BceB-typ"/>
</dbReference>
<evidence type="ECO:0000256" key="4">
    <source>
        <dbReference type="ARBA" id="ARBA00022989"/>
    </source>
</evidence>
<keyword evidence="6" id="KW-0813">Transport</keyword>
<dbReference type="KEGG" id="nmy:CJ229_003395"/>
<accession>A0AAF0YN18</accession>
<keyword evidence="9" id="KW-1185">Reference proteome</keyword>
<feature type="transmembrane region" description="Helical" evidence="6">
    <location>
        <begin position="584"/>
        <end position="606"/>
    </location>
</feature>
<sequence length="654" mass="75095">MTFKLISKLVVRNFKALREIIIPFVIAVSVMFGLEYIFLSLIFNDYLNERSSDLIEIMIYANVLVGMLVLIFVIYAYNFVIKRRKKEFAINMVLGMEKKHIRLIIFYELVVEFIIVSFLSIVLGYLFGNLIFLTLNKLVQNTGVSIMDYPFSIEVSIILTVFIFFIFVMLFIISNIHITRQSPIQLMKTDKAGEKKTSKLVITILSILGTSSLAYGYYLALTTTGVIESIFIILIAAVFVLIGTYFIFMSVTFIALNILKSSEMYYKKKHFFTISGLNSRLKSHVVGLASITMILTLLIVTLGLSLTTYRGIQTQIEHIQKYDYEISLSVNDENEFPEMQELYDNLKLNDDVESLKMRKFIELPVIDRDGVIENFKHLKNPTKTTMMYMFLQTVDSHNEYHDTNLTLDDNEILVSSNMKRYNEDSKLNFLNNNALNVRFVDDNLIQSRIGIDALYVVVPNEELYKEFQAFYNEENGEMAEVKAIVFNAKNHEAKDRLDETVQSYKETTGLPIDSKEEIKKMIYYLNGGLVFIGVVVSITLLAGLFLIMYYKQISEGYADKDNYQIMQKLGLSFSLIKLTIRRQILVIFGLPIITAVIHTLFASKIVYKVLGLLGINDISLFVTSYASVIVAMMVVYIVMYMITSRTYIKIVGEK</sequence>
<name>A0AAF0YN18_9STAP</name>
<feature type="transmembrane region" description="Helical" evidence="6">
    <location>
        <begin position="521"/>
        <end position="550"/>
    </location>
</feature>
<dbReference type="PIRSF" id="PIRSF018968">
    <property type="entry name" value="ABC_permease_BceB"/>
    <property type="match status" value="1"/>
</dbReference>
<comment type="subcellular location">
    <subcellularLocation>
        <location evidence="1 6">Cell membrane</location>
        <topology evidence="1 6">Multi-pass membrane protein</topology>
    </subcellularLocation>
</comment>
<keyword evidence="4 6" id="KW-1133">Transmembrane helix</keyword>
<keyword evidence="2 6" id="KW-1003">Cell membrane</keyword>
<dbReference type="InterPro" id="IPR003838">
    <property type="entry name" value="ABC3_permease_C"/>
</dbReference>
<dbReference type="PANTHER" id="PTHR46795:SF3">
    <property type="entry name" value="ABC TRANSPORTER PERMEASE"/>
    <property type="match status" value="1"/>
</dbReference>
<dbReference type="Pfam" id="PF02687">
    <property type="entry name" value="FtsX"/>
    <property type="match status" value="1"/>
</dbReference>
<feature type="transmembrane region" description="Helical" evidence="6">
    <location>
        <begin position="200"/>
        <end position="218"/>
    </location>
</feature>
<evidence type="ECO:0000259" key="7">
    <source>
        <dbReference type="Pfam" id="PF02687"/>
    </source>
</evidence>
<protein>
    <submittedName>
        <fullName evidence="8">ABC transporter permease</fullName>
    </submittedName>
</protein>
<feature type="transmembrane region" description="Helical" evidence="6">
    <location>
        <begin position="59"/>
        <end position="80"/>
    </location>
</feature>
<feature type="transmembrane region" description="Helical" evidence="6">
    <location>
        <begin position="230"/>
        <end position="259"/>
    </location>
</feature>
<proteinExistence type="inferred from homology"/>
<feature type="transmembrane region" description="Helical" evidence="6">
    <location>
        <begin position="20"/>
        <end position="39"/>
    </location>
</feature>
<dbReference type="AlphaFoldDB" id="A0AAF0YN18"/>
<evidence type="ECO:0000313" key="8">
    <source>
        <dbReference type="EMBL" id="WOS96794.1"/>
    </source>
</evidence>
<dbReference type="Proteomes" id="UP000243626">
    <property type="component" value="Chromosome"/>
</dbReference>